<evidence type="ECO:0000256" key="4">
    <source>
        <dbReference type="ARBA" id="ARBA00022729"/>
    </source>
</evidence>
<evidence type="ECO:0000256" key="5">
    <source>
        <dbReference type="ARBA" id="ARBA00062515"/>
    </source>
</evidence>
<dbReference type="NCBIfam" id="TIGR01256">
    <property type="entry name" value="modA"/>
    <property type="match status" value="1"/>
</dbReference>
<dbReference type="NCBIfam" id="NF007958">
    <property type="entry name" value="PRK10677.1"/>
    <property type="match status" value="1"/>
</dbReference>
<dbReference type="FunFam" id="3.40.190.10:FF:000035">
    <property type="entry name" value="Molybdate ABC transporter substrate-binding protein"/>
    <property type="match status" value="1"/>
</dbReference>
<feature type="binding site" evidence="6">
    <location>
        <position position="58"/>
    </location>
    <ligand>
        <name>molybdate</name>
        <dbReference type="ChEBI" id="CHEBI:36264"/>
    </ligand>
</feature>
<feature type="binding site" evidence="6">
    <location>
        <position position="144"/>
    </location>
    <ligand>
        <name>molybdate</name>
        <dbReference type="ChEBI" id="CHEBI:36264"/>
    </ligand>
</feature>
<evidence type="ECO:0000256" key="6">
    <source>
        <dbReference type="PIRSR" id="PIRSR004846-1"/>
    </source>
</evidence>
<name>A0A972FYJ4_9GAMM</name>
<keyword evidence="3 6" id="KW-0479">Metal-binding</keyword>
<dbReference type="CDD" id="cd13536">
    <property type="entry name" value="PBP2_EcModA"/>
    <property type="match status" value="1"/>
</dbReference>
<dbReference type="GO" id="GO:0030288">
    <property type="term" value="C:outer membrane-bounded periplasmic space"/>
    <property type="evidence" value="ECO:0007669"/>
    <property type="project" value="TreeGrafter"/>
</dbReference>
<dbReference type="PIRSF" id="PIRSF004846">
    <property type="entry name" value="ModA"/>
    <property type="match status" value="1"/>
</dbReference>
<feature type="binding site" evidence="6">
    <location>
        <position position="31"/>
    </location>
    <ligand>
        <name>molybdate</name>
        <dbReference type="ChEBI" id="CHEBI:36264"/>
    </ligand>
</feature>
<reference evidence="7" key="1">
    <citation type="submission" date="2020-04" db="EMBL/GenBank/DDBJ databases">
        <title>Description of Shewanella salipaludis sp. nov., isolated from a salt marsh.</title>
        <authorList>
            <person name="Park S."/>
            <person name="Yoon J.-H."/>
        </authorList>
    </citation>
    <scope>NUCLEOTIDE SEQUENCE</scope>
    <source>
        <strain evidence="7">SHSM-M6</strain>
    </source>
</reference>
<dbReference type="Proteomes" id="UP000737113">
    <property type="component" value="Unassembled WGS sequence"/>
</dbReference>
<evidence type="ECO:0000256" key="1">
    <source>
        <dbReference type="ARBA" id="ARBA00009175"/>
    </source>
</evidence>
<dbReference type="PANTHER" id="PTHR30632:SF17">
    <property type="entry name" value="MOLYBDATE-BINDING PROTEIN MODA"/>
    <property type="match status" value="1"/>
</dbReference>
<dbReference type="SUPFAM" id="SSF53850">
    <property type="entry name" value="Periplasmic binding protein-like II"/>
    <property type="match status" value="1"/>
</dbReference>
<dbReference type="AlphaFoldDB" id="A0A972FYJ4"/>
<keyword evidence="4" id="KW-0732">Signal</keyword>
<dbReference type="Pfam" id="PF13531">
    <property type="entry name" value="SBP_bac_11"/>
    <property type="match status" value="1"/>
</dbReference>
<dbReference type="GO" id="GO:1901359">
    <property type="term" value="F:tungstate binding"/>
    <property type="evidence" value="ECO:0007669"/>
    <property type="project" value="UniProtKB-ARBA"/>
</dbReference>
<dbReference type="GO" id="GO:0030973">
    <property type="term" value="F:molybdate ion binding"/>
    <property type="evidence" value="ECO:0007669"/>
    <property type="project" value="TreeGrafter"/>
</dbReference>
<evidence type="ECO:0000256" key="3">
    <source>
        <dbReference type="ARBA" id="ARBA00022723"/>
    </source>
</evidence>
<accession>A0A972FYJ4</accession>
<comment type="subunit">
    <text evidence="5">The complex is composed of two ATP-binding proteins (ModC), two transmembrane proteins (ModB) and a solute-binding protein (ModA).</text>
</comment>
<feature type="binding site" evidence="6">
    <location>
        <position position="171"/>
    </location>
    <ligand>
        <name>molybdate</name>
        <dbReference type="ChEBI" id="CHEBI:36264"/>
    </ligand>
</feature>
<gene>
    <name evidence="7" type="primary">modA</name>
    <name evidence="7" type="ORF">HC757_07480</name>
</gene>
<keyword evidence="2 6" id="KW-0500">Molybdenum</keyword>
<dbReference type="GO" id="GO:0046872">
    <property type="term" value="F:metal ion binding"/>
    <property type="evidence" value="ECO:0007669"/>
    <property type="project" value="UniProtKB-KW"/>
</dbReference>
<comment type="similarity">
    <text evidence="1">Belongs to the bacterial solute-binding protein ModA family.</text>
</comment>
<organism evidence="7 8">
    <name type="scientific">Shewanella salipaludis</name>
    <dbReference type="NCBI Taxonomy" id="2723052"/>
    <lineage>
        <taxon>Bacteria</taxon>
        <taxon>Pseudomonadati</taxon>
        <taxon>Pseudomonadota</taxon>
        <taxon>Gammaproteobacteria</taxon>
        <taxon>Alteromonadales</taxon>
        <taxon>Shewanellaceae</taxon>
        <taxon>Shewanella</taxon>
    </lineage>
</organism>
<sequence>MALFLGIFTATVAGVKQCAARERLLVFAAASLTDVMTEIGADFDARQGSKTVFSFAASSTLARQIALGAPAALFVSANRDWMDYLAEKQAIDKDSRRTLATNALVLIAPKASPLTELRLDAGWDLAAALGDGRLAVGDPDHVPAGRYAKQALQHLGLWAQAEPRLARANNVRGALALVERGEARLGIVYRSDVYPVAAPSAGVKTLATFPQTSHEQIQYPVALIVGRDETKTSATAAAFLAYLQTRAAKAVLLKHGFGVPDVD</sequence>
<proteinExistence type="inferred from homology"/>
<evidence type="ECO:0000313" key="8">
    <source>
        <dbReference type="Proteomes" id="UP000737113"/>
    </source>
</evidence>
<comment type="caution">
    <text evidence="7">The sequence shown here is derived from an EMBL/GenBank/DDBJ whole genome shotgun (WGS) entry which is preliminary data.</text>
</comment>
<feature type="binding site" evidence="6">
    <location>
        <position position="189"/>
    </location>
    <ligand>
        <name>molybdate</name>
        <dbReference type="ChEBI" id="CHEBI:36264"/>
    </ligand>
</feature>
<dbReference type="EMBL" id="JAAXYH010000004">
    <property type="protein sequence ID" value="NMH65012.1"/>
    <property type="molecule type" value="Genomic_DNA"/>
</dbReference>
<keyword evidence="8" id="KW-1185">Reference proteome</keyword>
<evidence type="ECO:0000256" key="2">
    <source>
        <dbReference type="ARBA" id="ARBA00022505"/>
    </source>
</evidence>
<dbReference type="Gene3D" id="3.40.190.10">
    <property type="entry name" value="Periplasmic binding protein-like II"/>
    <property type="match status" value="2"/>
</dbReference>
<dbReference type="PANTHER" id="PTHR30632">
    <property type="entry name" value="MOLYBDATE-BINDING PERIPLASMIC PROTEIN"/>
    <property type="match status" value="1"/>
</dbReference>
<protein>
    <submittedName>
        <fullName evidence="7">Molybdate ABC transporter substrate-binding protein</fullName>
    </submittedName>
</protein>
<dbReference type="GO" id="GO:0015689">
    <property type="term" value="P:molybdate ion transport"/>
    <property type="evidence" value="ECO:0007669"/>
    <property type="project" value="InterPro"/>
</dbReference>
<dbReference type="InterPro" id="IPR050682">
    <property type="entry name" value="ModA/WtpA"/>
</dbReference>
<dbReference type="InterPro" id="IPR005950">
    <property type="entry name" value="ModA"/>
</dbReference>
<evidence type="ECO:0000313" key="7">
    <source>
        <dbReference type="EMBL" id="NMH65012.1"/>
    </source>
</evidence>